<dbReference type="PANTHER" id="PTHR24148:SF82">
    <property type="entry name" value="HETEROKARYON INCOMPATIBILITY DOMAIN-CONTAINING PROTEIN"/>
    <property type="match status" value="1"/>
</dbReference>
<dbReference type="Pfam" id="PF06985">
    <property type="entry name" value="HET"/>
    <property type="match status" value="1"/>
</dbReference>
<comment type="caution">
    <text evidence="2">The sequence shown here is derived from an EMBL/GenBank/DDBJ whole genome shotgun (WGS) entry which is preliminary data.</text>
</comment>
<protein>
    <submittedName>
        <fullName evidence="2">Heterokaryon incompatibility protein-domain-containing protein</fullName>
    </submittedName>
</protein>
<gene>
    <name evidence="2" type="ORF">B0I35DRAFT_437921</name>
</gene>
<dbReference type="PANTHER" id="PTHR24148">
    <property type="entry name" value="ANKYRIN REPEAT DOMAIN-CONTAINING PROTEIN 39 HOMOLOG-RELATED"/>
    <property type="match status" value="1"/>
</dbReference>
<evidence type="ECO:0000259" key="1">
    <source>
        <dbReference type="Pfam" id="PF06985"/>
    </source>
</evidence>
<organism evidence="2 3">
    <name type="scientific">Stachybotrys elegans</name>
    <dbReference type="NCBI Taxonomy" id="80388"/>
    <lineage>
        <taxon>Eukaryota</taxon>
        <taxon>Fungi</taxon>
        <taxon>Dikarya</taxon>
        <taxon>Ascomycota</taxon>
        <taxon>Pezizomycotina</taxon>
        <taxon>Sordariomycetes</taxon>
        <taxon>Hypocreomycetidae</taxon>
        <taxon>Hypocreales</taxon>
        <taxon>Stachybotryaceae</taxon>
        <taxon>Stachybotrys</taxon>
    </lineage>
</organism>
<dbReference type="Pfam" id="PF26639">
    <property type="entry name" value="Het-6_barrel"/>
    <property type="match status" value="1"/>
</dbReference>
<accession>A0A8K0SKX7</accession>
<name>A0A8K0SKX7_9HYPO</name>
<dbReference type="InterPro" id="IPR052895">
    <property type="entry name" value="HetReg/Transcr_Mod"/>
</dbReference>
<feature type="domain" description="Heterokaryon incompatibility" evidence="1">
    <location>
        <begin position="74"/>
        <end position="246"/>
    </location>
</feature>
<keyword evidence="3" id="KW-1185">Reference proteome</keyword>
<sequence>MPMGFNFFGTQVSRALQDLPIYVHNRLPPNTRSFRLFHFDETVKTGSKGQKYPNFDGLLCGRITTEDLDHCGDYEALSYCWEGSIHPAPLPRMSGSLSVALWHLKSGNQMRPLFVDQLCIDQGDRQESLDEKSQQVSLMGEIYGSCSCVVAWLDVATESTDKFFDWIPQISDNEQLKVMIEQPDRATAVMRTSLEGTRGVEKDSQLQSDLDSMVTLARKCWQNFPFRGMTEVCFRRWFRRVWIVQEACVGREMVLVCGHRRCSVQAFEMMATFQRIASTLEELGEEVVPKPQSSNKELEYKHRALNTGILATRILLERFHFSSHKGERHQLRPLTSLMTRFNVDVFETGEWARLEATNPRDYIYALRGLANLDDVVATSLMPDYSLPTKTIFTHYTRLAIDPAIDTLLLSRPGDTKLEGLPSWVPDWSANLKVPHGYMTGVKPMFSAGNVPEDTSVSIVIDETSPYVMTVKGVVLCEVTKIGTCIMEMPPHPRQLRPQDEISFRVLPRTAFNFFREVRDFCEWVSAKSASASIPSTSDLGEALWLTTTGGHGLSLTREKSLLGRLIDGKCLLGHLWELRLSLDVLPTIMSKRRKSLMSLGKAYYSLSLETQSNGRGWFKYLGGLQAFFFLTKPFIGCIGEDSLYYGVFGGTHDPDLSLLEIVLQRHIGRRVFASAAGHVGLVPRRAQLHDMVVILMGLSTPIVLRPNQTSPGLYTYVGEAYCHGFMHGEVLRNGDVEERLFRIE</sequence>
<evidence type="ECO:0000313" key="2">
    <source>
        <dbReference type="EMBL" id="KAH7311339.1"/>
    </source>
</evidence>
<evidence type="ECO:0000313" key="3">
    <source>
        <dbReference type="Proteomes" id="UP000813444"/>
    </source>
</evidence>
<dbReference type="OrthoDB" id="4587016at2759"/>
<dbReference type="Proteomes" id="UP000813444">
    <property type="component" value="Unassembled WGS sequence"/>
</dbReference>
<reference evidence="2" key="1">
    <citation type="journal article" date="2021" name="Nat. Commun.">
        <title>Genetic determinants of endophytism in the Arabidopsis root mycobiome.</title>
        <authorList>
            <person name="Mesny F."/>
            <person name="Miyauchi S."/>
            <person name="Thiergart T."/>
            <person name="Pickel B."/>
            <person name="Atanasova L."/>
            <person name="Karlsson M."/>
            <person name="Huettel B."/>
            <person name="Barry K.W."/>
            <person name="Haridas S."/>
            <person name="Chen C."/>
            <person name="Bauer D."/>
            <person name="Andreopoulos W."/>
            <person name="Pangilinan J."/>
            <person name="LaButti K."/>
            <person name="Riley R."/>
            <person name="Lipzen A."/>
            <person name="Clum A."/>
            <person name="Drula E."/>
            <person name="Henrissat B."/>
            <person name="Kohler A."/>
            <person name="Grigoriev I.V."/>
            <person name="Martin F.M."/>
            <person name="Hacquard S."/>
        </authorList>
    </citation>
    <scope>NUCLEOTIDE SEQUENCE</scope>
    <source>
        <strain evidence="2">MPI-CAGE-CH-0235</strain>
    </source>
</reference>
<proteinExistence type="predicted"/>
<dbReference type="EMBL" id="JAGPNK010000011">
    <property type="protein sequence ID" value="KAH7311339.1"/>
    <property type="molecule type" value="Genomic_DNA"/>
</dbReference>
<dbReference type="InterPro" id="IPR010730">
    <property type="entry name" value="HET"/>
</dbReference>
<dbReference type="AlphaFoldDB" id="A0A8K0SKX7"/>